<sequence>MRNSIASGFAFRLDERAEKRKEFNMKIKEKIHAKEAEKTNIQAKSKIPITRLKSPKLGKSKSSTSGTASPSERAAPSVSPRVSVMQKKVTANGEKSADATKKSASKSQSKLQPRETIIVYVLLF</sequence>
<evidence type="ECO:0000256" key="1">
    <source>
        <dbReference type="ARBA" id="ARBA00004245"/>
    </source>
</evidence>
<feature type="domain" description="TPX2 C-terminal" evidence="7">
    <location>
        <begin position="9"/>
        <end position="46"/>
    </location>
</feature>
<evidence type="ECO:0000256" key="3">
    <source>
        <dbReference type="ARBA" id="ARBA00022490"/>
    </source>
</evidence>
<dbReference type="EMBL" id="JBDFQZ010000011">
    <property type="protein sequence ID" value="KAK9676993.1"/>
    <property type="molecule type" value="Genomic_DNA"/>
</dbReference>
<reference evidence="8" key="1">
    <citation type="submission" date="2024-03" db="EMBL/GenBank/DDBJ databases">
        <title>WGS assembly of Saponaria officinalis var. Norfolk2.</title>
        <authorList>
            <person name="Jenkins J."/>
            <person name="Shu S."/>
            <person name="Grimwood J."/>
            <person name="Barry K."/>
            <person name="Goodstein D."/>
            <person name="Schmutz J."/>
            <person name="Leebens-Mack J."/>
            <person name="Osbourn A."/>
        </authorList>
    </citation>
    <scope>NUCLEOTIDE SEQUENCE [LARGE SCALE GENOMIC DNA]</scope>
    <source>
        <strain evidence="8">JIC</strain>
    </source>
</reference>
<evidence type="ECO:0000259" key="7">
    <source>
        <dbReference type="Pfam" id="PF06886"/>
    </source>
</evidence>
<dbReference type="InterPro" id="IPR027329">
    <property type="entry name" value="TPX2_C"/>
</dbReference>
<keyword evidence="4" id="KW-0493">Microtubule</keyword>
<evidence type="ECO:0000256" key="4">
    <source>
        <dbReference type="ARBA" id="ARBA00022701"/>
    </source>
</evidence>
<feature type="compositionally biased region" description="Low complexity" evidence="6">
    <location>
        <begin position="60"/>
        <end position="71"/>
    </location>
</feature>
<comment type="caution">
    <text evidence="8">The sequence shown here is derived from an EMBL/GenBank/DDBJ whole genome shotgun (WGS) entry which is preliminary data.</text>
</comment>
<protein>
    <recommendedName>
        <fullName evidence="7">TPX2 C-terminal domain-containing protein</fullName>
    </recommendedName>
</protein>
<gene>
    <name evidence="8" type="ORF">RND81_11G114700</name>
</gene>
<keyword evidence="5" id="KW-0206">Cytoskeleton</keyword>
<proteinExistence type="inferred from homology"/>
<dbReference type="InterPro" id="IPR044806">
    <property type="entry name" value="WVD2/WDL1-4"/>
</dbReference>
<dbReference type="GO" id="GO:0000226">
    <property type="term" value="P:microtubule cytoskeleton organization"/>
    <property type="evidence" value="ECO:0007669"/>
    <property type="project" value="InterPro"/>
</dbReference>
<evidence type="ECO:0000256" key="5">
    <source>
        <dbReference type="ARBA" id="ARBA00023212"/>
    </source>
</evidence>
<evidence type="ECO:0000256" key="6">
    <source>
        <dbReference type="SAM" id="MobiDB-lite"/>
    </source>
</evidence>
<keyword evidence="3" id="KW-0963">Cytoplasm</keyword>
<feature type="region of interest" description="Disordered" evidence="6">
    <location>
        <begin position="33"/>
        <end position="111"/>
    </location>
</feature>
<dbReference type="GO" id="GO:0008017">
    <property type="term" value="F:microtubule binding"/>
    <property type="evidence" value="ECO:0007669"/>
    <property type="project" value="InterPro"/>
</dbReference>
<accession>A0AAW1HKL9</accession>
<evidence type="ECO:0000256" key="2">
    <source>
        <dbReference type="ARBA" id="ARBA00005885"/>
    </source>
</evidence>
<evidence type="ECO:0000313" key="9">
    <source>
        <dbReference type="Proteomes" id="UP001443914"/>
    </source>
</evidence>
<dbReference type="AlphaFoldDB" id="A0AAW1HKL9"/>
<evidence type="ECO:0000313" key="8">
    <source>
        <dbReference type="EMBL" id="KAK9676993.1"/>
    </source>
</evidence>
<dbReference type="PANTHER" id="PTHR46372">
    <property type="entry name" value="PROTEIN WVD2-LIKE 3"/>
    <property type="match status" value="1"/>
</dbReference>
<comment type="subcellular location">
    <subcellularLocation>
        <location evidence="1">Cytoplasm</location>
        <location evidence="1">Cytoskeleton</location>
    </subcellularLocation>
</comment>
<dbReference type="Pfam" id="PF06886">
    <property type="entry name" value="TPX2"/>
    <property type="match status" value="1"/>
</dbReference>
<dbReference type="PANTHER" id="PTHR46372:SF26">
    <property type="entry name" value="(WILD MALAYSIAN BANANA) HYPOTHETICAL PROTEIN"/>
    <property type="match status" value="1"/>
</dbReference>
<dbReference type="Proteomes" id="UP001443914">
    <property type="component" value="Unassembled WGS sequence"/>
</dbReference>
<name>A0AAW1HKL9_SAPOF</name>
<keyword evidence="9" id="KW-1185">Reference proteome</keyword>
<organism evidence="8 9">
    <name type="scientific">Saponaria officinalis</name>
    <name type="common">Common soapwort</name>
    <name type="synonym">Lychnis saponaria</name>
    <dbReference type="NCBI Taxonomy" id="3572"/>
    <lineage>
        <taxon>Eukaryota</taxon>
        <taxon>Viridiplantae</taxon>
        <taxon>Streptophyta</taxon>
        <taxon>Embryophyta</taxon>
        <taxon>Tracheophyta</taxon>
        <taxon>Spermatophyta</taxon>
        <taxon>Magnoliopsida</taxon>
        <taxon>eudicotyledons</taxon>
        <taxon>Gunneridae</taxon>
        <taxon>Pentapetalae</taxon>
        <taxon>Caryophyllales</taxon>
        <taxon>Caryophyllaceae</taxon>
        <taxon>Caryophylleae</taxon>
        <taxon>Saponaria</taxon>
    </lineage>
</organism>
<comment type="similarity">
    <text evidence="2">Belongs to the TPX2 family.</text>
</comment>
<dbReference type="GO" id="GO:0005874">
    <property type="term" value="C:microtubule"/>
    <property type="evidence" value="ECO:0007669"/>
    <property type="project" value="UniProtKB-KW"/>
</dbReference>